<dbReference type="HOGENOM" id="CLU_1785036_0_0_6"/>
<dbReference type="EMBL" id="CP003415">
    <property type="protein sequence ID" value="AFI89112.1"/>
    <property type="molecule type" value="Genomic_DNA"/>
</dbReference>
<evidence type="ECO:0000313" key="1">
    <source>
        <dbReference type="EMBL" id="AFI89112.1"/>
    </source>
</evidence>
<keyword evidence="4" id="KW-1185">Reference proteome</keyword>
<reference evidence="1" key="2">
    <citation type="submission" date="2012-03" db="EMBL/GenBank/DDBJ databases">
        <authorList>
            <person name="Koskinen P."/>
            <person name="Laine P."/>
            <person name="Niemi O."/>
            <person name="Nykyri J."/>
            <person name="Harjunpaa H."/>
            <person name="Auvinen P."/>
            <person name="Paulin L."/>
            <person name="Pirhonen M."/>
            <person name="Palva T."/>
            <person name="Holm L."/>
        </authorList>
    </citation>
    <scope>NUCLEOTIDE SEQUENCE</scope>
    <source>
        <strain evidence="1">SCC3193</strain>
    </source>
</reference>
<protein>
    <submittedName>
        <fullName evidence="1">Uncharacterized protein</fullName>
    </submittedName>
</protein>
<evidence type="ECO:0000313" key="4">
    <source>
        <dbReference type="Proteomes" id="UP001194579"/>
    </source>
</evidence>
<reference evidence="4" key="3">
    <citation type="submission" date="2023-07" db="EMBL/GenBank/DDBJ databases">
        <title>Identification of Pectobacterium versatile causing blackleg of potato from New York State with a whole genome sequencing approach.</title>
        <authorList>
            <person name="Ma X."/>
            <person name="Swingle B."/>
        </authorList>
    </citation>
    <scope>NUCLEOTIDE SEQUENCE [LARGE SCALE GENOMIC DNA]</scope>
    <source>
        <strain evidence="4">NY1588A</strain>
    </source>
</reference>
<reference evidence="2" key="4">
    <citation type="submission" date="2024-05" db="EMBL/GenBank/DDBJ databases">
        <title>Identification of Pectobacterium versatile causing blackleg of potato from New York State with a whole genome sequencing approach.</title>
        <authorList>
            <person name="Ma X."/>
            <person name="Swingle B."/>
        </authorList>
    </citation>
    <scope>NUCLEOTIDE SEQUENCE</scope>
    <source>
        <strain evidence="2">NY1588A</strain>
    </source>
</reference>
<gene>
    <name evidence="1" type="ordered locus">W5S_0994</name>
    <name evidence="2" type="ORF">F6Q06_04050</name>
</gene>
<evidence type="ECO:0000313" key="3">
    <source>
        <dbReference type="Proteomes" id="UP000008044"/>
    </source>
</evidence>
<dbReference type="PATRIC" id="fig|1166016.3.peg.1006"/>
<organism evidence="1 3">
    <name type="scientific">Pectobacterium parmentieri</name>
    <dbReference type="NCBI Taxonomy" id="1905730"/>
    <lineage>
        <taxon>Bacteria</taxon>
        <taxon>Pseudomonadati</taxon>
        <taxon>Pseudomonadota</taxon>
        <taxon>Gammaproteobacteria</taxon>
        <taxon>Enterobacterales</taxon>
        <taxon>Pectobacteriaceae</taxon>
        <taxon>Pectobacterium</taxon>
    </lineage>
</organism>
<dbReference type="KEGG" id="pec:W5S_0994"/>
<dbReference type="Proteomes" id="UP001194579">
    <property type="component" value="Unassembled WGS sequence"/>
</dbReference>
<dbReference type="RefSeq" id="WP_014698880.1">
    <property type="nucleotide sequence ID" value="NC_017845.1"/>
</dbReference>
<evidence type="ECO:0000313" key="2">
    <source>
        <dbReference type="EMBL" id="MBI0553667.1"/>
    </source>
</evidence>
<name>A0A0H3I389_PECPM</name>
<sequence length="153" mass="16976">MINIKESIIPSVSLGGVILGEHIGRYEYLLDKHVVKYVQDAIFSVKYKFPDYHLSISVDVRNGSIYKITAHSGYIGGMNGIFIGDPVIKIPKSFIYDDCDEGYMDKNMDGVIIQTDIDDPLPEELANAKVGIIAVFSPSAFKLSSERSNRENA</sequence>
<dbReference type="Proteomes" id="UP000008044">
    <property type="component" value="Chromosome"/>
</dbReference>
<dbReference type="eggNOG" id="ENOG503397Q">
    <property type="taxonomic scope" value="Bacteria"/>
</dbReference>
<dbReference type="AlphaFoldDB" id="A0A0H3I389"/>
<dbReference type="EMBL" id="WABS01000006">
    <property type="protein sequence ID" value="MBI0553667.1"/>
    <property type="molecule type" value="Genomic_DNA"/>
</dbReference>
<accession>A0A0H3I389</accession>
<reference evidence="1 3" key="1">
    <citation type="journal article" date="2012" name="J. Bacteriol.">
        <title>Genome sequence of Pectobacterium sp. strain SCC3193.</title>
        <authorList>
            <person name="Koskinen J.P."/>
            <person name="Laine P."/>
            <person name="Niemi O."/>
            <person name="Nykyri J."/>
            <person name="Harjunpaa H."/>
            <person name="Auvinen P."/>
            <person name="Paulin L."/>
            <person name="Pirhonen M."/>
            <person name="Palva T."/>
            <person name="Holm L."/>
        </authorList>
    </citation>
    <scope>NUCLEOTIDE SEQUENCE [LARGE SCALE GENOMIC DNA]</scope>
    <source>
        <strain evidence="1 3">SCC3193</strain>
    </source>
</reference>
<proteinExistence type="predicted"/>